<protein>
    <submittedName>
        <fullName evidence="1">Uncharacterized protein</fullName>
    </submittedName>
</protein>
<comment type="caution">
    <text evidence="1">The sequence shown here is derived from an EMBL/GenBank/DDBJ whole genome shotgun (WGS) entry which is preliminary data.</text>
</comment>
<organism evidence="1 2">
    <name type="scientific">Eretmocerus hayati</name>
    <dbReference type="NCBI Taxonomy" id="131215"/>
    <lineage>
        <taxon>Eukaryota</taxon>
        <taxon>Metazoa</taxon>
        <taxon>Ecdysozoa</taxon>
        <taxon>Arthropoda</taxon>
        <taxon>Hexapoda</taxon>
        <taxon>Insecta</taxon>
        <taxon>Pterygota</taxon>
        <taxon>Neoptera</taxon>
        <taxon>Endopterygota</taxon>
        <taxon>Hymenoptera</taxon>
        <taxon>Apocrita</taxon>
        <taxon>Proctotrupomorpha</taxon>
        <taxon>Chalcidoidea</taxon>
        <taxon>Aphelinidae</taxon>
        <taxon>Aphelininae</taxon>
        <taxon>Eretmocerus</taxon>
    </lineage>
</organism>
<proteinExistence type="predicted"/>
<sequence length="272" mass="30278">MLTFSAITIDAVESKLANITDFPWMILVGIESESNNQCTGVIVAPRYAITSSHCAQDAQDMVWTIRSGSSNPRLDGTKHELERIIPYDNPNDDVYASFGGGLVLVSVKNPFVYGETRQPIPILDEKFPAKDSEAAYLISFGQLTSKDKPTDGLRVLPVKIGDASECGSWSANSTTTVCVYLQDFKHHFVKLVYDVVLIIDGTFAGIGSRNTGQFVPESITYTIFQRADMYQDWILKNIDDSGEASEDRFDDFFCNNEKYGFLLRGITYDTAR</sequence>
<accession>A0ACC2PIY0</accession>
<keyword evidence="2" id="KW-1185">Reference proteome</keyword>
<gene>
    <name evidence="1" type="ORF">QAD02_018773</name>
</gene>
<reference evidence="1" key="1">
    <citation type="submission" date="2023-04" db="EMBL/GenBank/DDBJ databases">
        <title>A chromosome-level genome assembly of the parasitoid wasp Eretmocerus hayati.</title>
        <authorList>
            <person name="Zhong Y."/>
            <person name="Liu S."/>
            <person name="Liu Y."/>
        </authorList>
    </citation>
    <scope>NUCLEOTIDE SEQUENCE</scope>
    <source>
        <strain evidence="1">ZJU_SS_LIU_2023</strain>
    </source>
</reference>
<name>A0ACC2PIY0_9HYME</name>
<dbReference type="EMBL" id="CM056741">
    <property type="protein sequence ID" value="KAJ8682981.1"/>
    <property type="molecule type" value="Genomic_DNA"/>
</dbReference>
<dbReference type="Proteomes" id="UP001239111">
    <property type="component" value="Chromosome 1"/>
</dbReference>
<evidence type="ECO:0000313" key="2">
    <source>
        <dbReference type="Proteomes" id="UP001239111"/>
    </source>
</evidence>
<evidence type="ECO:0000313" key="1">
    <source>
        <dbReference type="EMBL" id="KAJ8682981.1"/>
    </source>
</evidence>